<organism evidence="1 2">
    <name type="scientific">Fictibacillus macauensis ZFHKF-1</name>
    <dbReference type="NCBI Taxonomy" id="1196324"/>
    <lineage>
        <taxon>Bacteria</taxon>
        <taxon>Bacillati</taxon>
        <taxon>Bacillota</taxon>
        <taxon>Bacilli</taxon>
        <taxon>Bacillales</taxon>
        <taxon>Fictibacillaceae</taxon>
        <taxon>Fictibacillus</taxon>
    </lineage>
</organism>
<comment type="caution">
    <text evidence="1">The sequence shown here is derived from an EMBL/GenBank/DDBJ whole genome shotgun (WGS) entry which is preliminary data.</text>
</comment>
<dbReference type="GO" id="GO:0005737">
    <property type="term" value="C:cytoplasm"/>
    <property type="evidence" value="ECO:0007669"/>
    <property type="project" value="TreeGrafter"/>
</dbReference>
<dbReference type="eggNOG" id="COG0406">
    <property type="taxonomic scope" value="Bacteria"/>
</dbReference>
<dbReference type="Proteomes" id="UP000004080">
    <property type="component" value="Unassembled WGS sequence"/>
</dbReference>
<dbReference type="PANTHER" id="PTHR48100:SF1">
    <property type="entry name" value="HISTIDINE PHOSPHATASE FAMILY PROTEIN-RELATED"/>
    <property type="match status" value="1"/>
</dbReference>
<dbReference type="PANTHER" id="PTHR48100">
    <property type="entry name" value="BROAD-SPECIFICITY PHOSPHATASE YOR283W-RELATED"/>
    <property type="match status" value="1"/>
</dbReference>
<dbReference type="SMART" id="SM00855">
    <property type="entry name" value="PGAM"/>
    <property type="match status" value="1"/>
</dbReference>
<protein>
    <submittedName>
        <fullName evidence="1">Phosphoglycerate mutase</fullName>
    </submittedName>
</protein>
<dbReference type="PATRIC" id="fig|1196324.3.peg.1673"/>
<dbReference type="STRING" id="1196324.A374_08149"/>
<evidence type="ECO:0000313" key="2">
    <source>
        <dbReference type="Proteomes" id="UP000004080"/>
    </source>
</evidence>
<name>I8J215_9BACL</name>
<dbReference type="RefSeq" id="WP_007201723.1">
    <property type="nucleotide sequence ID" value="NZ_AKKV01000024.1"/>
</dbReference>
<dbReference type="InterPro" id="IPR050275">
    <property type="entry name" value="PGM_Phosphatase"/>
</dbReference>
<accession>I8J215</accession>
<dbReference type="SUPFAM" id="SSF53254">
    <property type="entry name" value="Phosphoglycerate mutase-like"/>
    <property type="match status" value="1"/>
</dbReference>
<proteinExistence type="predicted"/>
<dbReference type="Pfam" id="PF00300">
    <property type="entry name" value="His_Phos_1"/>
    <property type="match status" value="1"/>
</dbReference>
<dbReference type="GO" id="GO:0016791">
    <property type="term" value="F:phosphatase activity"/>
    <property type="evidence" value="ECO:0007669"/>
    <property type="project" value="TreeGrafter"/>
</dbReference>
<dbReference type="EMBL" id="AKKV01000024">
    <property type="protein sequence ID" value="EIT85791.1"/>
    <property type="molecule type" value="Genomic_DNA"/>
</dbReference>
<dbReference type="CDD" id="cd07067">
    <property type="entry name" value="HP_PGM_like"/>
    <property type="match status" value="1"/>
</dbReference>
<dbReference type="Gene3D" id="3.40.50.1240">
    <property type="entry name" value="Phosphoglycerate mutase-like"/>
    <property type="match status" value="1"/>
</dbReference>
<gene>
    <name evidence="1" type="ORF">A374_08149</name>
</gene>
<reference evidence="1 2" key="1">
    <citation type="journal article" date="2012" name="J. Bacteriol.">
        <title>Genome of Bacillus macauensis ZFHKF-1, a Long-Chain-Forming Bacterium.</title>
        <authorList>
            <person name="Cai L."/>
            <person name="Zhang T."/>
        </authorList>
    </citation>
    <scope>NUCLEOTIDE SEQUENCE [LARGE SCALE GENOMIC DNA]</scope>
    <source>
        <strain evidence="1 2">ZFHKF-1</strain>
    </source>
</reference>
<dbReference type="OrthoDB" id="512570at2"/>
<dbReference type="AlphaFoldDB" id="I8J215"/>
<dbReference type="InterPro" id="IPR013078">
    <property type="entry name" value="His_Pase_superF_clade-1"/>
</dbReference>
<keyword evidence="2" id="KW-1185">Reference proteome</keyword>
<dbReference type="InterPro" id="IPR029033">
    <property type="entry name" value="His_PPase_superfam"/>
</dbReference>
<sequence>MNTLYLVRHCQATGQEALAPLTIEGSKQAQALCHFFKNKPIDQIISSPFKRAVDTIAPLARLRNLPLHTDDRLSERILSPQDRDDWLMQLERTFEDLDYVLEGGESSQTAINRITAVMNEQRQNDATTSLILVTHGNLLSLLLKSVGYHKGFQDWRKLTNPDVFKISFKPEMHTQRIWE</sequence>
<evidence type="ECO:0000313" key="1">
    <source>
        <dbReference type="EMBL" id="EIT85791.1"/>
    </source>
</evidence>